<reference evidence="2 3" key="1">
    <citation type="submission" date="2020-05" db="EMBL/GenBank/DDBJ databases">
        <title>Complete genome sequencing of Campylobacter and Arcobacter type strains.</title>
        <authorList>
            <person name="Miller W.G."/>
            <person name="Yee E."/>
        </authorList>
    </citation>
    <scope>NUCLEOTIDE SEQUENCE [LARGE SCALE GENOMIC DNA]</scope>
    <source>
        <strain evidence="2 3">LMG 6451</strain>
    </source>
</reference>
<gene>
    <name evidence="2" type="ORF">CURT_1458</name>
</gene>
<evidence type="ECO:0000313" key="3">
    <source>
        <dbReference type="Proteomes" id="UP000509722"/>
    </source>
</evidence>
<protein>
    <submittedName>
        <fullName evidence="2">Lytic transglycosylase</fullName>
    </submittedName>
</protein>
<dbReference type="InterPro" id="IPR023346">
    <property type="entry name" value="Lysozyme-like_dom_sf"/>
</dbReference>
<organism evidence="2 3">
    <name type="scientific">Campylobacter ureolyticus</name>
    <dbReference type="NCBI Taxonomy" id="827"/>
    <lineage>
        <taxon>Bacteria</taxon>
        <taxon>Pseudomonadati</taxon>
        <taxon>Campylobacterota</taxon>
        <taxon>Epsilonproteobacteria</taxon>
        <taxon>Campylobacterales</taxon>
        <taxon>Campylobacteraceae</taxon>
        <taxon>Campylobacter</taxon>
    </lineage>
</organism>
<name>A0AAE7EB29_9BACT</name>
<dbReference type="InterPro" id="IPR008258">
    <property type="entry name" value="Transglycosylase_SLT_dom_1"/>
</dbReference>
<dbReference type="SUPFAM" id="SSF53955">
    <property type="entry name" value="Lysozyme-like"/>
    <property type="match status" value="1"/>
</dbReference>
<dbReference type="Pfam" id="PF01464">
    <property type="entry name" value="SLT"/>
    <property type="match status" value="1"/>
</dbReference>
<dbReference type="AlphaFoldDB" id="A0AAE7EB29"/>
<feature type="domain" description="Transglycosylase SLT" evidence="1">
    <location>
        <begin position="29"/>
        <end position="176"/>
    </location>
</feature>
<evidence type="ECO:0000259" key="1">
    <source>
        <dbReference type="Pfam" id="PF01464"/>
    </source>
</evidence>
<dbReference type="EMBL" id="CP053832">
    <property type="protein sequence ID" value="QKF84905.1"/>
    <property type="molecule type" value="Genomic_DNA"/>
</dbReference>
<evidence type="ECO:0000313" key="2">
    <source>
        <dbReference type="EMBL" id="QKF84905.1"/>
    </source>
</evidence>
<sequence>MDVKILFFIFFSINSLFSYSYEEILYAIKDVSYKEGIANKVLYTIVKIESDLNPYAISFLTNKQNAIYFKSLETKNIKVKASPYSLNKSKWVVSINPSNESYAIEISKLLLKNGFNIDVGLGQLNSQNFSINEVEYIFNPSYNLTKCAKILRKCFNAKNKDMQQTIECYNYGMRHRGSNPYYKRFYKYFMKEFGQN</sequence>
<dbReference type="Gene3D" id="1.10.530.10">
    <property type="match status" value="1"/>
</dbReference>
<proteinExistence type="predicted"/>
<dbReference type="Proteomes" id="UP000509722">
    <property type="component" value="Chromosome"/>
</dbReference>
<accession>A0AAE7EB29</accession>